<dbReference type="Proteomes" id="UP000287547">
    <property type="component" value="Unassembled WGS sequence"/>
</dbReference>
<evidence type="ECO:0000259" key="1">
    <source>
        <dbReference type="Pfam" id="PF13649"/>
    </source>
</evidence>
<dbReference type="InterPro" id="IPR041698">
    <property type="entry name" value="Methyltransf_25"/>
</dbReference>
<dbReference type="InterPro" id="IPR029063">
    <property type="entry name" value="SAM-dependent_MTases_sf"/>
</dbReference>
<reference evidence="2 3" key="1">
    <citation type="submission" date="2018-05" db="EMBL/GenBank/DDBJ databases">
        <title>Evolution of GPA BGCs.</title>
        <authorList>
            <person name="Waglechner N."/>
            <person name="Wright G.D."/>
        </authorList>
    </citation>
    <scope>NUCLEOTIDE SEQUENCE [LARGE SCALE GENOMIC DNA]</scope>
    <source>
        <strain evidence="2 3">A82846</strain>
    </source>
</reference>
<dbReference type="Pfam" id="PF13649">
    <property type="entry name" value="Methyltransf_25"/>
    <property type="match status" value="1"/>
</dbReference>
<dbReference type="AlphaFoldDB" id="A0A428Z4P4"/>
<keyword evidence="2" id="KW-0808">Transferase</keyword>
<dbReference type="CDD" id="cd02440">
    <property type="entry name" value="AdoMet_MTases"/>
    <property type="match status" value="1"/>
</dbReference>
<evidence type="ECO:0000313" key="3">
    <source>
        <dbReference type="Proteomes" id="UP000287547"/>
    </source>
</evidence>
<evidence type="ECO:0000313" key="2">
    <source>
        <dbReference type="EMBL" id="RSM81606.1"/>
    </source>
</evidence>
<name>A0A428Z4P4_KIBAR</name>
<dbReference type="SUPFAM" id="SSF53335">
    <property type="entry name" value="S-adenosyl-L-methionine-dependent methyltransferases"/>
    <property type="match status" value="1"/>
</dbReference>
<dbReference type="GO" id="GO:0032259">
    <property type="term" value="P:methylation"/>
    <property type="evidence" value="ECO:0007669"/>
    <property type="project" value="UniProtKB-KW"/>
</dbReference>
<dbReference type="PANTHER" id="PTHR43591">
    <property type="entry name" value="METHYLTRANSFERASE"/>
    <property type="match status" value="1"/>
</dbReference>
<feature type="domain" description="Methyltransferase" evidence="1">
    <location>
        <begin position="44"/>
        <end position="140"/>
    </location>
</feature>
<proteinExistence type="predicted"/>
<organism evidence="2 3">
    <name type="scientific">Kibdelosporangium aridum</name>
    <dbReference type="NCBI Taxonomy" id="2030"/>
    <lineage>
        <taxon>Bacteria</taxon>
        <taxon>Bacillati</taxon>
        <taxon>Actinomycetota</taxon>
        <taxon>Actinomycetes</taxon>
        <taxon>Pseudonocardiales</taxon>
        <taxon>Pseudonocardiaceae</taxon>
        <taxon>Kibdelosporangium</taxon>
    </lineage>
</organism>
<sequence length="250" mass="27529">MLGWDAATFGDTMPDYDGTDWAIAYDEREATDFLLGFGKDGRALELGVGTGRVAIPLAESGVPTVGIEGSAAMAAQLTSKLEQENSKVSVDVVVGDFADVAVPGPFQLVYCVYNTFFLLLSQNEQVKCFRNVADVLAPGGAFVLQTFVPEPYVMSDRQHTRTLHVSMDKTVLMSAVHYPARQRVDCQQVVMTKAGNELHPLAYRYVWPSEMDLMATVAGLSFHQRWGGWMRERFTGEGGCVSVYRKPEAR</sequence>
<accession>A0A428Z4P4</accession>
<dbReference type="Gene3D" id="3.40.50.150">
    <property type="entry name" value="Vaccinia Virus protein VP39"/>
    <property type="match status" value="1"/>
</dbReference>
<keyword evidence="2" id="KW-0489">Methyltransferase</keyword>
<dbReference type="GO" id="GO:0008168">
    <property type="term" value="F:methyltransferase activity"/>
    <property type="evidence" value="ECO:0007669"/>
    <property type="project" value="UniProtKB-KW"/>
</dbReference>
<dbReference type="RefSeq" id="WP_037267994.1">
    <property type="nucleotide sequence ID" value="NZ_QHKI01000025.1"/>
</dbReference>
<protein>
    <submittedName>
        <fullName evidence="2">Class I SAM-dependent methyltransferase</fullName>
    </submittedName>
</protein>
<dbReference type="PANTHER" id="PTHR43591:SF24">
    <property type="entry name" value="2-METHOXY-6-POLYPRENYL-1,4-BENZOQUINOL METHYLASE, MITOCHONDRIAL"/>
    <property type="match status" value="1"/>
</dbReference>
<comment type="caution">
    <text evidence="2">The sequence shown here is derived from an EMBL/GenBank/DDBJ whole genome shotgun (WGS) entry which is preliminary data.</text>
</comment>
<gene>
    <name evidence="2" type="ORF">DMH04_27395</name>
</gene>
<dbReference type="Gene3D" id="2.20.25.570">
    <property type="match status" value="1"/>
</dbReference>
<dbReference type="OrthoDB" id="3172472at2"/>
<dbReference type="EMBL" id="QHKI01000025">
    <property type="protein sequence ID" value="RSM81606.1"/>
    <property type="molecule type" value="Genomic_DNA"/>
</dbReference>